<evidence type="ECO:0000256" key="15">
    <source>
        <dbReference type="RuleBase" id="RU361185"/>
    </source>
</evidence>
<dbReference type="Gene3D" id="3.20.20.80">
    <property type="entry name" value="Glycosidases"/>
    <property type="match status" value="2"/>
</dbReference>
<comment type="subcellular location">
    <subcellularLocation>
        <location evidence="2">Secreted</location>
    </subcellularLocation>
</comment>
<comment type="similarity">
    <text evidence="3 15">Belongs to the glycosyl hydrolase 31 family.</text>
</comment>
<evidence type="ECO:0000256" key="14">
    <source>
        <dbReference type="ARBA" id="ARBA00025512"/>
    </source>
</evidence>
<comment type="caution">
    <text evidence="18">The sequence shown here is derived from an EMBL/GenBank/DDBJ whole genome shotgun (WGS) entry which is preliminary data.</text>
</comment>
<feature type="domain" description="F-box" evidence="17">
    <location>
        <begin position="865"/>
        <end position="911"/>
    </location>
</feature>
<dbReference type="SUPFAM" id="SSF51011">
    <property type="entry name" value="Glycosyl hydrolase domain"/>
    <property type="match status" value="1"/>
</dbReference>
<dbReference type="InterPro" id="IPR025887">
    <property type="entry name" value="Glyco_hydro_31_N_dom"/>
</dbReference>
<evidence type="ECO:0000256" key="6">
    <source>
        <dbReference type="ARBA" id="ARBA00022525"/>
    </source>
</evidence>
<accession>A0A4Q2DT24</accession>
<dbReference type="SUPFAM" id="SSF81383">
    <property type="entry name" value="F-box domain"/>
    <property type="match status" value="1"/>
</dbReference>
<dbReference type="InterPro" id="IPR013780">
    <property type="entry name" value="Glyco_hydro_b"/>
</dbReference>
<dbReference type="GO" id="GO:0008422">
    <property type="term" value="F:beta-glucosidase activity"/>
    <property type="evidence" value="ECO:0007669"/>
    <property type="project" value="UniProtKB-EC"/>
</dbReference>
<dbReference type="Gene3D" id="1.20.1280.50">
    <property type="match status" value="1"/>
</dbReference>
<keyword evidence="10" id="KW-0119">Carbohydrate metabolism</keyword>
<dbReference type="Proteomes" id="UP000290288">
    <property type="component" value="Unassembled WGS sequence"/>
</dbReference>
<keyword evidence="7 16" id="KW-0732">Signal</keyword>
<dbReference type="InterPro" id="IPR036047">
    <property type="entry name" value="F-box-like_dom_sf"/>
</dbReference>
<feature type="chain" id="PRO_5020616968" description="Probable alpha/beta-glucosidase agdC" evidence="16">
    <location>
        <begin position="32"/>
        <end position="1059"/>
    </location>
</feature>
<dbReference type="SMART" id="SM00256">
    <property type="entry name" value="FBOX"/>
    <property type="match status" value="1"/>
</dbReference>
<dbReference type="PROSITE" id="PS50181">
    <property type="entry name" value="FBOX"/>
    <property type="match status" value="1"/>
</dbReference>
<dbReference type="InterPro" id="IPR017853">
    <property type="entry name" value="GH"/>
</dbReference>
<evidence type="ECO:0000259" key="17">
    <source>
        <dbReference type="PROSITE" id="PS50181"/>
    </source>
</evidence>
<dbReference type="Pfam" id="PF12937">
    <property type="entry name" value="F-box-like"/>
    <property type="match status" value="1"/>
</dbReference>
<dbReference type="EMBL" id="SDEE01000036">
    <property type="protein sequence ID" value="RXW23660.1"/>
    <property type="molecule type" value="Genomic_DNA"/>
</dbReference>
<dbReference type="OrthoDB" id="5839090at2759"/>
<evidence type="ECO:0000256" key="1">
    <source>
        <dbReference type="ARBA" id="ARBA00000448"/>
    </source>
</evidence>
<evidence type="ECO:0000256" key="3">
    <source>
        <dbReference type="ARBA" id="ARBA00007806"/>
    </source>
</evidence>
<dbReference type="Gene3D" id="2.60.40.1760">
    <property type="entry name" value="glycosyl hydrolase (family 31)"/>
    <property type="match status" value="1"/>
</dbReference>
<evidence type="ECO:0000256" key="16">
    <source>
        <dbReference type="SAM" id="SignalP"/>
    </source>
</evidence>
<dbReference type="InterPro" id="IPR048395">
    <property type="entry name" value="Glyco_hydro_31_C"/>
</dbReference>
<keyword evidence="8 15" id="KW-0378">Hydrolase</keyword>
<dbReference type="SUPFAM" id="SSF51445">
    <property type="entry name" value="(Trans)glycosidases"/>
    <property type="match status" value="1"/>
</dbReference>
<evidence type="ECO:0000256" key="5">
    <source>
        <dbReference type="ARBA" id="ARBA00014002"/>
    </source>
</evidence>
<keyword evidence="13" id="KW-0624">Polysaccharide degradation</keyword>
<dbReference type="GO" id="GO:0000272">
    <property type="term" value="P:polysaccharide catabolic process"/>
    <property type="evidence" value="ECO:0007669"/>
    <property type="project" value="UniProtKB-KW"/>
</dbReference>
<protein>
    <recommendedName>
        <fullName evidence="5">Probable alpha/beta-glucosidase agdC</fullName>
        <ecNumber evidence="4">3.2.1.21</ecNumber>
    </recommendedName>
</protein>
<dbReference type="PANTHER" id="PTHR22762:SF67">
    <property type="entry name" value="ALPHA_BETA-GLUCOSIDASE AGDC-RELATED"/>
    <property type="match status" value="1"/>
</dbReference>
<reference evidence="18 19" key="1">
    <citation type="submission" date="2019-01" db="EMBL/GenBank/DDBJ databases">
        <title>Draft genome sequence of Psathyrella aberdarensis IHI B618.</title>
        <authorList>
            <person name="Buettner E."/>
            <person name="Kellner H."/>
        </authorList>
    </citation>
    <scope>NUCLEOTIDE SEQUENCE [LARGE SCALE GENOMIC DNA]</scope>
    <source>
        <strain evidence="18 19">IHI B618</strain>
    </source>
</reference>
<proteinExistence type="inferred from homology"/>
<organism evidence="18 19">
    <name type="scientific">Candolleomyces aberdarensis</name>
    <dbReference type="NCBI Taxonomy" id="2316362"/>
    <lineage>
        <taxon>Eukaryota</taxon>
        <taxon>Fungi</taxon>
        <taxon>Dikarya</taxon>
        <taxon>Basidiomycota</taxon>
        <taxon>Agaricomycotina</taxon>
        <taxon>Agaricomycetes</taxon>
        <taxon>Agaricomycetidae</taxon>
        <taxon>Agaricales</taxon>
        <taxon>Agaricineae</taxon>
        <taxon>Psathyrellaceae</taxon>
        <taxon>Candolleomyces</taxon>
    </lineage>
</organism>
<comment type="function">
    <text evidence="14">Glucosidase involved in the degradation of cellulosic biomass. Has both alpha- and beta-glucosidase activity.</text>
</comment>
<dbReference type="InterPro" id="IPR011013">
    <property type="entry name" value="Gal_mutarotase_sf_dom"/>
</dbReference>
<evidence type="ECO:0000313" key="19">
    <source>
        <dbReference type="Proteomes" id="UP000290288"/>
    </source>
</evidence>
<keyword evidence="9" id="KW-0325">Glycoprotein</keyword>
<dbReference type="STRING" id="2316362.A0A4Q2DT24"/>
<dbReference type="PROSITE" id="PS00129">
    <property type="entry name" value="GLYCOSYL_HYDROL_F31_1"/>
    <property type="match status" value="1"/>
</dbReference>
<keyword evidence="12" id="KW-0961">Cell wall biogenesis/degradation</keyword>
<keyword evidence="6" id="KW-0964">Secreted</keyword>
<evidence type="ECO:0000256" key="10">
    <source>
        <dbReference type="ARBA" id="ARBA00023277"/>
    </source>
</evidence>
<dbReference type="Pfam" id="PF01055">
    <property type="entry name" value="Glyco_hydro_31_2nd"/>
    <property type="match status" value="1"/>
</dbReference>
<name>A0A4Q2DT24_9AGAR</name>
<evidence type="ECO:0000256" key="12">
    <source>
        <dbReference type="ARBA" id="ARBA00023316"/>
    </source>
</evidence>
<evidence type="ECO:0000256" key="11">
    <source>
        <dbReference type="ARBA" id="ARBA00023295"/>
    </source>
</evidence>
<dbReference type="InterPro" id="IPR001810">
    <property type="entry name" value="F-box_dom"/>
</dbReference>
<comment type="catalytic activity">
    <reaction evidence="1">
        <text>Hydrolysis of terminal, non-reducing beta-D-glucosyl residues with release of beta-D-glucose.</text>
        <dbReference type="EC" id="3.2.1.21"/>
    </reaction>
</comment>
<dbReference type="SUPFAM" id="SSF74650">
    <property type="entry name" value="Galactose mutarotase-like"/>
    <property type="match status" value="1"/>
</dbReference>
<evidence type="ECO:0000256" key="13">
    <source>
        <dbReference type="ARBA" id="ARBA00023326"/>
    </source>
</evidence>
<dbReference type="CDD" id="cd14752">
    <property type="entry name" value="GH31_N"/>
    <property type="match status" value="1"/>
</dbReference>
<keyword evidence="11 15" id="KW-0326">Glycosidase</keyword>
<dbReference type="PANTHER" id="PTHR22762">
    <property type="entry name" value="ALPHA-GLUCOSIDASE"/>
    <property type="match status" value="1"/>
</dbReference>
<evidence type="ECO:0000256" key="2">
    <source>
        <dbReference type="ARBA" id="ARBA00004613"/>
    </source>
</evidence>
<dbReference type="Pfam" id="PF13802">
    <property type="entry name" value="Gal_mutarotas_2"/>
    <property type="match status" value="1"/>
</dbReference>
<feature type="signal peptide" evidence="16">
    <location>
        <begin position="1"/>
        <end position="31"/>
    </location>
</feature>
<dbReference type="GO" id="GO:0005576">
    <property type="term" value="C:extracellular region"/>
    <property type="evidence" value="ECO:0007669"/>
    <property type="project" value="UniProtKB-SubCell"/>
</dbReference>
<evidence type="ECO:0000256" key="8">
    <source>
        <dbReference type="ARBA" id="ARBA00022801"/>
    </source>
</evidence>
<gene>
    <name evidence="18" type="ORF">EST38_g2212</name>
</gene>
<dbReference type="EC" id="3.2.1.21" evidence="4"/>
<dbReference type="Gene3D" id="2.60.40.1180">
    <property type="entry name" value="Golgi alpha-mannosidase II"/>
    <property type="match status" value="2"/>
</dbReference>
<dbReference type="Pfam" id="PF21365">
    <property type="entry name" value="Glyco_hydro_31_3rd"/>
    <property type="match status" value="1"/>
</dbReference>
<dbReference type="CDD" id="cd06602">
    <property type="entry name" value="GH31_MGAM_SI_GAA"/>
    <property type="match status" value="1"/>
</dbReference>
<evidence type="ECO:0000313" key="18">
    <source>
        <dbReference type="EMBL" id="RXW23660.1"/>
    </source>
</evidence>
<dbReference type="GO" id="GO:0030246">
    <property type="term" value="F:carbohydrate binding"/>
    <property type="evidence" value="ECO:0007669"/>
    <property type="project" value="InterPro"/>
</dbReference>
<dbReference type="AlphaFoldDB" id="A0A4Q2DT24"/>
<evidence type="ECO:0000256" key="7">
    <source>
        <dbReference type="ARBA" id="ARBA00022729"/>
    </source>
</evidence>
<dbReference type="GO" id="GO:0071555">
    <property type="term" value="P:cell wall organization"/>
    <property type="evidence" value="ECO:0007669"/>
    <property type="project" value="UniProtKB-KW"/>
</dbReference>
<dbReference type="InterPro" id="IPR030458">
    <property type="entry name" value="Glyco_hydro_31_AS"/>
</dbReference>
<evidence type="ECO:0000256" key="4">
    <source>
        <dbReference type="ARBA" id="ARBA00012744"/>
    </source>
</evidence>
<dbReference type="InterPro" id="IPR000322">
    <property type="entry name" value="Glyco_hydro_31_TIM"/>
</dbReference>
<evidence type="ECO:0000256" key="9">
    <source>
        <dbReference type="ARBA" id="ARBA00023180"/>
    </source>
</evidence>
<sequence length="1059" mass="118223">MWWRGTTLVLSSSTLLSTLLSAVVHAPGSYAAYVDPAVLDACPGYVTRKVSQTRGGSEIRIELGLPANSTGCAVFGQDIQNLVLVATYETSTRLHVKVTDANNRRYEVPEDVFPRPKSSFVPPRNSQLKFNYTTAPQPFALTISRASTNEVLFTTAGFPLIYEDRYLRIKTSLPAGANIYGLGEHSHTFRLDANNGGQGLTRTLWSRDSFGIPLNSNLYGNHPVYYDHRTTGTHGVLLLNSNGMDIKLNETTNGNTLEYNVIGGVLDFYFLAGSENDPVEVAKQYAELSGYAAEVPYWSLGFHQYFIDVAGVISNYLKAEIPLETMWTDIDYMRDRLIFTVDPQYFPMSRMREIVSYLHSHNQHYIVMTDPAVGFNPNSPTPYESFNRGESLGIWLKNNNGSNHLGVVWPGVTVYPDWFHPRITDWWNDEFARFYSPQEGLDIDGVWIDMNEPASFCDYPCTDPFGQAVLQNMPPKRGTSPPDPNAPIFTDAGASVDVAPRAYESSQYDYLLRRRALEKRQDGPADDPLLNPPYAIDNTVGALSSRTAYTNVRHFNNLTEYDTHNLYGTMMSTATRHAMLARRPSRRPFVITRSTFAGAGKHVGKWLGDNLSTWEHYRASIAGMLNFASVFNVPMVGSDVCGFGDNTTETLCARWATLGAFNPFFRNHNIDTGNSQEFFIWPLTTAAAKNGIDIRYRLLDYIYTAFHAAHVDGTPLLSPLWYKYPKDTTTYPIDLQFFYGPSVLVSPVTDEGSTSVRYYLPQDTFYDFATLSTVSGGQWITQNDVAYDQIPLHIKGGSVVPLRNQSAMTLAELRTKSFNLVVAPDSQGRAQGDLYLDDGERIDPPPSRTTQISMVAREHRSEPGSGSLLGLPNELQFHICSETTVEDLMALGKTCKALHQVVSDRRLWEVAVLSMCRHHGLFEPSYPVESMGVVDLQKAAFGPILFNRRMKKFQANISGKMPTLRPGENKFVNKLTSTISELIPGGRYLLTGGSFTGSIVLWDLGTAGPFYRVKPKQELLGIAQCALDHSRFVMKALTPITPRPGETTLRFTATYVVRY</sequence>
<keyword evidence="19" id="KW-1185">Reference proteome</keyword>